<feature type="repeat" description="TPR" evidence="5">
    <location>
        <begin position="389"/>
        <end position="422"/>
    </location>
</feature>
<keyword evidence="1 9" id="KW-0808">Transferase</keyword>
<evidence type="ECO:0000259" key="8">
    <source>
        <dbReference type="PROSITE" id="PS50011"/>
    </source>
</evidence>
<dbReference type="InterPro" id="IPR000719">
    <property type="entry name" value="Prot_kinase_dom"/>
</dbReference>
<dbReference type="KEGG" id="uli:ETAA1_42840"/>
<dbReference type="PANTHER" id="PTHR43289">
    <property type="entry name" value="MITOGEN-ACTIVATED PROTEIN KINASE KINASE KINASE 20-RELATED"/>
    <property type="match status" value="1"/>
</dbReference>
<name>A0A517XXT6_9BACT</name>
<dbReference type="Gene3D" id="1.25.40.10">
    <property type="entry name" value="Tetratricopeptide repeat domain"/>
    <property type="match status" value="1"/>
</dbReference>
<dbReference type="InterPro" id="IPR019734">
    <property type="entry name" value="TPR_rpt"/>
</dbReference>
<dbReference type="OrthoDB" id="9788659at2"/>
<evidence type="ECO:0000256" key="1">
    <source>
        <dbReference type="ARBA" id="ARBA00022679"/>
    </source>
</evidence>
<evidence type="ECO:0000256" key="7">
    <source>
        <dbReference type="SAM" id="MobiDB-lite"/>
    </source>
</evidence>
<evidence type="ECO:0000256" key="2">
    <source>
        <dbReference type="ARBA" id="ARBA00022741"/>
    </source>
</evidence>
<keyword evidence="10" id="KW-1185">Reference proteome</keyword>
<reference evidence="9 10" key="1">
    <citation type="submission" date="2019-02" db="EMBL/GenBank/DDBJ databases">
        <title>Deep-cultivation of Planctomycetes and their phenomic and genomic characterization uncovers novel biology.</title>
        <authorList>
            <person name="Wiegand S."/>
            <person name="Jogler M."/>
            <person name="Boedeker C."/>
            <person name="Pinto D."/>
            <person name="Vollmers J."/>
            <person name="Rivas-Marin E."/>
            <person name="Kohn T."/>
            <person name="Peeters S.H."/>
            <person name="Heuer A."/>
            <person name="Rast P."/>
            <person name="Oberbeckmann S."/>
            <person name="Bunk B."/>
            <person name="Jeske O."/>
            <person name="Meyerdierks A."/>
            <person name="Storesund J.E."/>
            <person name="Kallscheuer N."/>
            <person name="Luecker S."/>
            <person name="Lage O.M."/>
            <person name="Pohl T."/>
            <person name="Merkel B.J."/>
            <person name="Hornburger P."/>
            <person name="Mueller R.-W."/>
            <person name="Bruemmer F."/>
            <person name="Labrenz M."/>
            <person name="Spormann A.M."/>
            <person name="Op den Camp H."/>
            <person name="Overmann J."/>
            <person name="Amann R."/>
            <person name="Jetten M.S.M."/>
            <person name="Mascher T."/>
            <person name="Medema M.H."/>
            <person name="Devos D.P."/>
            <person name="Kaster A.-K."/>
            <person name="Ovreas L."/>
            <person name="Rohde M."/>
            <person name="Galperin M.Y."/>
            <person name="Jogler C."/>
        </authorList>
    </citation>
    <scope>NUCLEOTIDE SEQUENCE [LARGE SCALE GENOMIC DNA]</scope>
    <source>
        <strain evidence="9 10">ETA_A1</strain>
    </source>
</reference>
<dbReference type="CDD" id="cd14014">
    <property type="entry name" value="STKc_PknB_like"/>
    <property type="match status" value="1"/>
</dbReference>
<dbReference type="InterPro" id="IPR008271">
    <property type="entry name" value="Ser/Thr_kinase_AS"/>
</dbReference>
<dbReference type="RefSeq" id="WP_145241936.1">
    <property type="nucleotide sequence ID" value="NZ_CP036273.1"/>
</dbReference>
<dbReference type="PROSITE" id="PS50011">
    <property type="entry name" value="PROTEIN_KINASE_DOM"/>
    <property type="match status" value="1"/>
</dbReference>
<evidence type="ECO:0000256" key="6">
    <source>
        <dbReference type="PROSITE-ProRule" id="PRU10141"/>
    </source>
</evidence>
<feature type="compositionally biased region" description="Basic and acidic residues" evidence="7">
    <location>
        <begin position="745"/>
        <end position="774"/>
    </location>
</feature>
<dbReference type="Proteomes" id="UP000319576">
    <property type="component" value="Chromosome"/>
</dbReference>
<dbReference type="GO" id="GO:0005524">
    <property type="term" value="F:ATP binding"/>
    <property type="evidence" value="ECO:0007669"/>
    <property type="project" value="UniProtKB-UniRule"/>
</dbReference>
<proteinExistence type="predicted"/>
<dbReference type="InterPro" id="IPR011009">
    <property type="entry name" value="Kinase-like_dom_sf"/>
</dbReference>
<feature type="compositionally biased region" description="Pro residues" evidence="7">
    <location>
        <begin position="727"/>
        <end position="739"/>
    </location>
</feature>
<dbReference type="PROSITE" id="PS00108">
    <property type="entry name" value="PROTEIN_KINASE_ST"/>
    <property type="match status" value="1"/>
</dbReference>
<keyword evidence="2 6" id="KW-0547">Nucleotide-binding</keyword>
<evidence type="ECO:0000256" key="3">
    <source>
        <dbReference type="ARBA" id="ARBA00022777"/>
    </source>
</evidence>
<evidence type="ECO:0000313" key="9">
    <source>
        <dbReference type="EMBL" id="QDU22306.1"/>
    </source>
</evidence>
<dbReference type="PANTHER" id="PTHR43289:SF6">
    <property type="entry name" value="SERINE_THREONINE-PROTEIN KINASE NEKL-3"/>
    <property type="match status" value="1"/>
</dbReference>
<dbReference type="SUPFAM" id="SSF48452">
    <property type="entry name" value="TPR-like"/>
    <property type="match status" value="1"/>
</dbReference>
<dbReference type="SMART" id="SM00220">
    <property type="entry name" value="S_TKc"/>
    <property type="match status" value="1"/>
</dbReference>
<protein>
    <submittedName>
        <fullName evidence="9">Serine/threonine-protein kinase PknB</fullName>
        <ecNumber evidence="9">2.7.11.1</ecNumber>
    </submittedName>
</protein>
<keyword evidence="3 9" id="KW-0418">Kinase</keyword>
<organism evidence="9 10">
    <name type="scientific">Urbifossiella limnaea</name>
    <dbReference type="NCBI Taxonomy" id="2528023"/>
    <lineage>
        <taxon>Bacteria</taxon>
        <taxon>Pseudomonadati</taxon>
        <taxon>Planctomycetota</taxon>
        <taxon>Planctomycetia</taxon>
        <taxon>Gemmatales</taxon>
        <taxon>Gemmataceae</taxon>
        <taxon>Urbifossiella</taxon>
    </lineage>
</organism>
<keyword evidence="4 6" id="KW-0067">ATP-binding</keyword>
<dbReference type="AlphaFoldDB" id="A0A517XXT6"/>
<accession>A0A517XXT6</accession>
<evidence type="ECO:0000256" key="4">
    <source>
        <dbReference type="ARBA" id="ARBA00022840"/>
    </source>
</evidence>
<feature type="region of interest" description="Disordered" evidence="7">
    <location>
        <begin position="720"/>
        <end position="781"/>
    </location>
</feature>
<gene>
    <name evidence="9" type="primary">pknB_44</name>
    <name evidence="9" type="ORF">ETAA1_42840</name>
</gene>
<feature type="binding site" evidence="6">
    <location>
        <position position="460"/>
    </location>
    <ligand>
        <name>ATP</name>
        <dbReference type="ChEBI" id="CHEBI:30616"/>
    </ligand>
</feature>
<keyword evidence="5" id="KW-0802">TPR repeat</keyword>
<dbReference type="Gene3D" id="1.10.510.10">
    <property type="entry name" value="Transferase(Phosphotransferase) domain 1"/>
    <property type="match status" value="1"/>
</dbReference>
<feature type="domain" description="Protein kinase" evidence="8">
    <location>
        <begin position="431"/>
        <end position="689"/>
    </location>
</feature>
<dbReference type="Pfam" id="PF00069">
    <property type="entry name" value="Pkinase"/>
    <property type="match status" value="1"/>
</dbReference>
<dbReference type="SUPFAM" id="SSF56112">
    <property type="entry name" value="Protein kinase-like (PK-like)"/>
    <property type="match status" value="1"/>
</dbReference>
<dbReference type="GO" id="GO:0004674">
    <property type="term" value="F:protein serine/threonine kinase activity"/>
    <property type="evidence" value="ECO:0007669"/>
    <property type="project" value="UniProtKB-EC"/>
</dbReference>
<evidence type="ECO:0000256" key="5">
    <source>
        <dbReference type="PROSITE-ProRule" id="PRU00339"/>
    </source>
</evidence>
<dbReference type="PROSITE" id="PS00107">
    <property type="entry name" value="PROTEIN_KINASE_ATP"/>
    <property type="match status" value="1"/>
</dbReference>
<sequence length="853" mass="92071">MPVCECLSAFAVRTLTERVDVLFRLATDHASDHSRTLLAALEASNRKAWRSLEIALAGESLWTWFDREENKALRREIKAFIDTVEFPELAGRADARAACLRELRDALGRGVLLGRLVAGDLVERAGAFARHADPQALLAAEKAALDDLGAQVALAGYPALGTLLATPADAGRSVVVVAVRFFFRREVERNPELFQGLQFAATEALAENQAAGFDRLAGLLDEQAERLDAGLAAVAGQVVAEVRAVGDSVKLVHDSVRGVESRVADIHLVVEHATAAAMAAQAAAELHGADTGRKLDDLHGRMAALLDKLDMLDKPVEPKHSLSLRTDRERELVKELLTQVRGLPDEARAARPQLVTDVGKLQLAVGDFDGAGESFAVAAAIAESAPERAEAYHNAYRTKLEQDDFPGALADLRQAVELDPARFAPFPFDKYPPDRILGAGGFGVTFLCRHKLTAAPVAVKAIHDGGLDRDAASVLKEAMTLDQLKHRAIVGLRDCGFADEADRRRPYLVMEFFDGPTLQSYVEANGAVPLADLLPLARTLAGALKAAHDQGVLHRDIKPANVMVNRVTTDGGRRWDVRVIDFGLAMPAAALSGGSTARGLTVYGSAIAGTLDYAAPEQLGKLPGVKVGPAADVYGFAKTLCFALFKTTEPTNRHYNQLPPRMADLIGRCLSREPEERPRGFGEVQAELAAVDGGDRSPRPEPKPTAALADVWGKVTKAVESAVAGASPPPPPPPPPTRPRPVAAPREERVPEPRQPRAEERRPRRPDRERDDAPRGPSGADRTSHALLAIFLGTWGVHKFVQGCTTSGIIRAVIGVLFCPVTLLVGVVEGIQYFSMSDEEYARTYLRDKKEWF</sequence>
<dbReference type="EC" id="2.7.11.1" evidence="9"/>
<dbReference type="EMBL" id="CP036273">
    <property type="protein sequence ID" value="QDU22306.1"/>
    <property type="molecule type" value="Genomic_DNA"/>
</dbReference>
<dbReference type="InterPro" id="IPR017441">
    <property type="entry name" value="Protein_kinase_ATP_BS"/>
</dbReference>
<dbReference type="PROSITE" id="PS50005">
    <property type="entry name" value="TPR"/>
    <property type="match status" value="1"/>
</dbReference>
<evidence type="ECO:0000313" key="10">
    <source>
        <dbReference type="Proteomes" id="UP000319576"/>
    </source>
</evidence>
<dbReference type="InterPro" id="IPR011990">
    <property type="entry name" value="TPR-like_helical_dom_sf"/>
</dbReference>